<accession>A0A9W6GBU0</accession>
<sequence>MTHMPRYTRKPLVSSIPLWMRDDRPRRQGMDRWKGPHSQIISATPGLEEYRQIHLAESNPGLWPAIDGVETAAPTDRRIDGVAEVTMKSLLSPLLGREQTKLAHLDEVNLFRRTVLYAGPPYSARWYDVGTGERPGARALVYLRRRASVGTGAFRKVVTDRLVPALARAAALKELRTQMFMQWRRGLWDSPNVAHDNPVESRFHASLILGFTDADALRAFFAGSAVAEVSSRLPAFASAVHAYEVEETLTFVEHGRALTSAHS</sequence>
<name>A0A9W6GBU0_9ACTN</name>
<dbReference type="AlphaFoldDB" id="A0A9W6GBU0"/>
<protein>
    <recommendedName>
        <fullName evidence="3">Strictosidine synthase</fullName>
    </recommendedName>
</protein>
<dbReference type="Proteomes" id="UP001144313">
    <property type="component" value="Unassembled WGS sequence"/>
</dbReference>
<comment type="caution">
    <text evidence="1">The sequence shown here is derived from an EMBL/GenBank/DDBJ whole genome shotgun (WGS) entry which is preliminary data.</text>
</comment>
<evidence type="ECO:0000313" key="2">
    <source>
        <dbReference type="Proteomes" id="UP001144313"/>
    </source>
</evidence>
<dbReference type="Gene3D" id="3.30.70.100">
    <property type="match status" value="1"/>
</dbReference>
<evidence type="ECO:0008006" key="3">
    <source>
        <dbReference type="Google" id="ProtNLM"/>
    </source>
</evidence>
<reference evidence="1" key="1">
    <citation type="submission" date="2022-12" db="EMBL/GenBank/DDBJ databases">
        <title>Reference genome sequencing for broad-spectrum identification of bacterial and archaeal isolates by mass spectrometry.</title>
        <authorList>
            <person name="Sekiguchi Y."/>
            <person name="Tourlousse D.M."/>
        </authorList>
    </citation>
    <scope>NUCLEOTIDE SEQUENCE</scope>
    <source>
        <strain evidence="1">LLR39Z86</strain>
    </source>
</reference>
<dbReference type="EMBL" id="BSDT01000001">
    <property type="protein sequence ID" value="GLI43957.1"/>
    <property type="molecule type" value="Genomic_DNA"/>
</dbReference>
<evidence type="ECO:0000313" key="1">
    <source>
        <dbReference type="EMBL" id="GLI43957.1"/>
    </source>
</evidence>
<gene>
    <name evidence="1" type="ORF">GALLR39Z86_38070</name>
</gene>
<keyword evidence="2" id="KW-1185">Reference proteome</keyword>
<proteinExistence type="predicted"/>
<organism evidence="1 2">
    <name type="scientific">Glycomyces algeriensis</name>
    <dbReference type="NCBI Taxonomy" id="256037"/>
    <lineage>
        <taxon>Bacteria</taxon>
        <taxon>Bacillati</taxon>
        <taxon>Actinomycetota</taxon>
        <taxon>Actinomycetes</taxon>
        <taxon>Glycomycetales</taxon>
        <taxon>Glycomycetaceae</taxon>
        <taxon>Glycomyces</taxon>
    </lineage>
</organism>